<proteinExistence type="predicted"/>
<dbReference type="InterPro" id="IPR000726">
    <property type="entry name" value="Glyco_hydro_19_cat"/>
</dbReference>
<protein>
    <submittedName>
        <fullName evidence="2">Glycoside hydrolase family 19 protein</fullName>
    </submittedName>
</protein>
<name>A0A3N6RC01_9CYAN</name>
<keyword evidence="3" id="KW-1185">Reference proteome</keyword>
<feature type="domain" description="Glycoside hydrolase family 19 catalytic" evidence="1">
    <location>
        <begin position="136"/>
        <end position="218"/>
    </location>
</feature>
<dbReference type="OrthoDB" id="1242806at2"/>
<dbReference type="CDD" id="cd00325">
    <property type="entry name" value="chitinase_GH19"/>
    <property type="match status" value="1"/>
</dbReference>
<gene>
    <name evidence="2" type="ORF">D5R40_20310</name>
</gene>
<dbReference type="AlphaFoldDB" id="A0A3N6RC01"/>
<dbReference type="Proteomes" id="UP000269154">
    <property type="component" value="Unassembled WGS sequence"/>
</dbReference>
<evidence type="ECO:0000313" key="3">
    <source>
        <dbReference type="Proteomes" id="UP000269154"/>
    </source>
</evidence>
<dbReference type="InterPro" id="IPR052354">
    <property type="entry name" value="Cell_Wall_Dynamics_Protein"/>
</dbReference>
<dbReference type="GO" id="GO:0004568">
    <property type="term" value="F:chitinase activity"/>
    <property type="evidence" value="ECO:0007669"/>
    <property type="project" value="InterPro"/>
</dbReference>
<dbReference type="RefSeq" id="WP_124145428.1">
    <property type="nucleotide sequence ID" value="NZ_CAWOKI010000084.1"/>
</dbReference>
<dbReference type="GO" id="GO:0016998">
    <property type="term" value="P:cell wall macromolecule catabolic process"/>
    <property type="evidence" value="ECO:0007669"/>
    <property type="project" value="InterPro"/>
</dbReference>
<organism evidence="2 3">
    <name type="scientific">Okeania hirsuta</name>
    <dbReference type="NCBI Taxonomy" id="1458930"/>
    <lineage>
        <taxon>Bacteria</taxon>
        <taxon>Bacillati</taxon>
        <taxon>Cyanobacteriota</taxon>
        <taxon>Cyanophyceae</taxon>
        <taxon>Oscillatoriophycideae</taxon>
        <taxon>Oscillatoriales</taxon>
        <taxon>Microcoleaceae</taxon>
        <taxon>Okeania</taxon>
    </lineage>
</organism>
<dbReference type="SUPFAM" id="SSF53955">
    <property type="entry name" value="Lysozyme-like"/>
    <property type="match status" value="1"/>
</dbReference>
<dbReference type="PANTHER" id="PTHR34408:SF1">
    <property type="entry name" value="GLYCOSYL HYDROLASE FAMILY 19 DOMAIN-CONTAINING PROTEIN HI_1415"/>
    <property type="match status" value="1"/>
</dbReference>
<reference evidence="2 3" key="1">
    <citation type="journal article" date="2018" name="ACS Chem. Biol.">
        <title>Ketoreductase domain dysfunction expands chemodiversity: malyngamide biosynthesis in the cyanobacterium Okeania hirsuta.</title>
        <authorList>
            <person name="Moss N.A."/>
            <person name="Leao T."/>
            <person name="Rankin M."/>
            <person name="McCullough T.M."/>
            <person name="Qu P."/>
            <person name="Korobeynikov A."/>
            <person name="Smith J.L."/>
            <person name="Gerwick L."/>
            <person name="Gerwick W.H."/>
        </authorList>
    </citation>
    <scope>NUCLEOTIDE SEQUENCE [LARGE SCALE GENOMIC DNA]</scope>
    <source>
        <strain evidence="2 3">PAB10Feb10-1</strain>
    </source>
</reference>
<evidence type="ECO:0000259" key="1">
    <source>
        <dbReference type="Pfam" id="PF00182"/>
    </source>
</evidence>
<accession>A0A3N6RC01</accession>
<dbReference type="Pfam" id="PF00182">
    <property type="entry name" value="Glyco_hydro_19"/>
    <property type="match status" value="1"/>
</dbReference>
<dbReference type="EMBL" id="RCBY01000129">
    <property type="protein sequence ID" value="RQH34820.1"/>
    <property type="molecule type" value="Genomic_DNA"/>
</dbReference>
<evidence type="ECO:0000313" key="2">
    <source>
        <dbReference type="EMBL" id="RQH34820.1"/>
    </source>
</evidence>
<dbReference type="PANTHER" id="PTHR34408">
    <property type="entry name" value="FAMILY PROTEIN, PUTATIVE-RELATED"/>
    <property type="match status" value="1"/>
</dbReference>
<sequence length="260" mass="29325">METIKAISQTVLKKAVAQASQLPESQKTSVAQGKTYEVIKYSLAEQGHYQVELNHNAGTWYIFSDHWELSWENQAEIIESNNSDLLTAENLKAIMPDASDDDIHRYVAPLNQVIHDFDLATTARVCAFIAQIAHESGSFYYKEELASGADYEGREDLGNTQPGDGRRYKGRGLIQLTGRANYRECAQALDLPLEENPEMAVQDPYTNAAVAAWYWQSRDINEYADQGDFEKVTRLINGGLNGYSDRLQFWEKAKKVFGID</sequence>
<comment type="caution">
    <text evidence="2">The sequence shown here is derived from an EMBL/GenBank/DDBJ whole genome shotgun (WGS) entry which is preliminary data.</text>
</comment>
<dbReference type="GO" id="GO:0006032">
    <property type="term" value="P:chitin catabolic process"/>
    <property type="evidence" value="ECO:0007669"/>
    <property type="project" value="InterPro"/>
</dbReference>
<keyword evidence="2" id="KW-0378">Hydrolase</keyword>
<dbReference type="InterPro" id="IPR023346">
    <property type="entry name" value="Lysozyme-like_dom_sf"/>
</dbReference>
<dbReference type="Gene3D" id="1.10.530.10">
    <property type="match status" value="1"/>
</dbReference>